<dbReference type="Proteomes" id="UP001210380">
    <property type="component" value="Unassembled WGS sequence"/>
</dbReference>
<dbReference type="SUPFAM" id="SSF52540">
    <property type="entry name" value="P-loop containing nucleoside triphosphate hydrolases"/>
    <property type="match status" value="1"/>
</dbReference>
<evidence type="ECO:0000259" key="6">
    <source>
        <dbReference type="Pfam" id="PF13087"/>
    </source>
</evidence>
<evidence type="ECO:0000313" key="8">
    <source>
        <dbReference type="EMBL" id="MDA3630282.1"/>
    </source>
</evidence>
<dbReference type="InterPro" id="IPR041679">
    <property type="entry name" value="DNA2/NAM7-like_C"/>
</dbReference>
<dbReference type="SUPFAM" id="SSF52980">
    <property type="entry name" value="Restriction endonuclease-like"/>
    <property type="match status" value="1"/>
</dbReference>
<dbReference type="PANTHER" id="PTHR43788">
    <property type="entry name" value="DNA2/NAM7 HELICASE FAMILY MEMBER"/>
    <property type="match status" value="1"/>
</dbReference>
<keyword evidence="1" id="KW-0547">Nucleotide-binding</keyword>
<name>A0ABT4V8J1_9PSEU</name>
<dbReference type="Pfam" id="PF18741">
    <property type="entry name" value="MTES_1575"/>
    <property type="match status" value="1"/>
</dbReference>
<sequence length="415" mass="47051">MAPRVIVVGDDKQCTPGVTSLGRLDAVFSRNEEHLAGIDEDIRRIFTPKSHLYEVLSARSGKDALVRLREHFRCMPEIIKWSSDQFYDDGSGDSGLIPLRERKGDSLPPLKVTKVDGAVTEGRDTRLRNRVEAKQLIETLRNCVDSPDYAGKTFGIVVLRNAVGHIQYLEHLINEYFTPEERQERQIRVGTAPNFQGDERDVVMLSTVVATPPHAVGGESYRQAFNVAASRARDQMWLFTSLDLEEFKPNDLRASLLSYMLSPPSVFGHSPELDEVSPDKHNPLFDSLFEQRVFREIKRRGYHVVPQYPVGSRRLDLVVVGDGGRLAVECDGHFWHVGHHEQDNDARRDRELARMGWTTIRVRESEFAADPDQELAPLWNALSDKGIEPGLHDTNSDNRWKPIELGAGQDHEEAW</sequence>
<keyword evidence="3" id="KW-0347">Helicase</keyword>
<dbReference type="PANTHER" id="PTHR43788:SF8">
    <property type="entry name" value="DNA-BINDING PROTEIN SMUBP-2"/>
    <property type="match status" value="1"/>
</dbReference>
<dbReference type="InterPro" id="IPR011335">
    <property type="entry name" value="Restrct_endonuc-II-like"/>
</dbReference>
<evidence type="ECO:0000256" key="2">
    <source>
        <dbReference type="ARBA" id="ARBA00022801"/>
    </source>
</evidence>
<dbReference type="InterPro" id="IPR047187">
    <property type="entry name" value="SF1_C_Upf1"/>
</dbReference>
<evidence type="ECO:0000259" key="7">
    <source>
        <dbReference type="Pfam" id="PF18741"/>
    </source>
</evidence>
<feature type="domain" description="Restriction endonuclease type II-like" evidence="7">
    <location>
        <begin position="289"/>
        <end position="382"/>
    </location>
</feature>
<feature type="domain" description="DNA2/NAM7 helicase-like C-terminal" evidence="6">
    <location>
        <begin position="56"/>
        <end position="240"/>
    </location>
</feature>
<organism evidence="8 9">
    <name type="scientific">Saccharopolyspora oryzae</name>
    <dbReference type="NCBI Taxonomy" id="2997343"/>
    <lineage>
        <taxon>Bacteria</taxon>
        <taxon>Bacillati</taxon>
        <taxon>Actinomycetota</taxon>
        <taxon>Actinomycetes</taxon>
        <taxon>Pseudonocardiales</taxon>
        <taxon>Pseudonocardiaceae</taxon>
        <taxon>Saccharopolyspora</taxon>
    </lineage>
</organism>
<evidence type="ECO:0000256" key="4">
    <source>
        <dbReference type="ARBA" id="ARBA00022840"/>
    </source>
</evidence>
<accession>A0ABT4V8J1</accession>
<dbReference type="InterPro" id="IPR027417">
    <property type="entry name" value="P-loop_NTPase"/>
</dbReference>
<keyword evidence="9" id="KW-1185">Reference proteome</keyword>
<evidence type="ECO:0000256" key="3">
    <source>
        <dbReference type="ARBA" id="ARBA00022806"/>
    </source>
</evidence>
<gene>
    <name evidence="8" type="ORF">OU415_32985</name>
</gene>
<dbReference type="CDD" id="cd18808">
    <property type="entry name" value="SF1_C_Upf1"/>
    <property type="match status" value="1"/>
</dbReference>
<dbReference type="InterPro" id="IPR050534">
    <property type="entry name" value="Coronavir_polyprotein_1ab"/>
</dbReference>
<keyword evidence="2" id="KW-0378">Hydrolase</keyword>
<reference evidence="8 9" key="1">
    <citation type="submission" date="2022-11" db="EMBL/GenBank/DDBJ databases">
        <title>Draft genome sequence of Saccharopolyspora sp. WRP15-2 isolated from rhizosphere soils of wild rice in Thailand.</title>
        <authorList>
            <person name="Duangmal K."/>
            <person name="Kammanee S."/>
            <person name="Muangham S."/>
        </authorList>
    </citation>
    <scope>NUCLEOTIDE SEQUENCE [LARGE SCALE GENOMIC DNA]</scope>
    <source>
        <strain evidence="8 9">WRP15-2</strain>
    </source>
</reference>
<protein>
    <submittedName>
        <fullName evidence="8">AAA domain-containing protein</fullName>
    </submittedName>
</protein>
<dbReference type="Pfam" id="PF13087">
    <property type="entry name" value="AAA_12"/>
    <property type="match status" value="1"/>
</dbReference>
<comment type="caution">
    <text evidence="8">The sequence shown here is derived from an EMBL/GenBank/DDBJ whole genome shotgun (WGS) entry which is preliminary data.</text>
</comment>
<keyword evidence="4" id="KW-0067">ATP-binding</keyword>
<evidence type="ECO:0000313" key="9">
    <source>
        <dbReference type="Proteomes" id="UP001210380"/>
    </source>
</evidence>
<dbReference type="EMBL" id="JAQGLA010000094">
    <property type="protein sequence ID" value="MDA3630282.1"/>
    <property type="molecule type" value="Genomic_DNA"/>
</dbReference>
<dbReference type="Gene3D" id="3.40.50.300">
    <property type="entry name" value="P-loop containing nucleotide triphosphate hydrolases"/>
    <property type="match status" value="1"/>
</dbReference>
<evidence type="ECO:0000256" key="5">
    <source>
        <dbReference type="SAM" id="MobiDB-lite"/>
    </source>
</evidence>
<feature type="region of interest" description="Disordered" evidence="5">
    <location>
        <begin position="387"/>
        <end position="415"/>
    </location>
</feature>
<proteinExistence type="predicted"/>
<dbReference type="Gene3D" id="3.40.960.10">
    <property type="entry name" value="VSR Endonuclease"/>
    <property type="match status" value="1"/>
</dbReference>
<evidence type="ECO:0000256" key="1">
    <source>
        <dbReference type="ARBA" id="ARBA00022741"/>
    </source>
</evidence>
<feature type="compositionally biased region" description="Basic and acidic residues" evidence="5">
    <location>
        <begin position="387"/>
        <end position="402"/>
    </location>
</feature>
<dbReference type="InterPro" id="IPR049468">
    <property type="entry name" value="Restrct_endonuc-II-like_dom"/>
</dbReference>